<dbReference type="SUPFAM" id="SSF52374">
    <property type="entry name" value="Nucleotidylyl transferase"/>
    <property type="match status" value="1"/>
</dbReference>
<dbReference type="InterPro" id="IPR014729">
    <property type="entry name" value="Rossmann-like_a/b/a_fold"/>
</dbReference>
<dbReference type="Gene3D" id="3.40.50.620">
    <property type="entry name" value="HUPs"/>
    <property type="match status" value="2"/>
</dbReference>
<gene>
    <name evidence="9" type="primary">panC2</name>
    <name evidence="9" type="ORF">BN46_1088</name>
    <name evidence="10" type="ORF">HMPREF9719_01338</name>
</gene>
<dbReference type="Pfam" id="PF02569">
    <property type="entry name" value="Pantoate_ligase"/>
    <property type="match status" value="2"/>
</dbReference>
<keyword evidence="11" id="KW-1185">Reference proteome</keyword>
<dbReference type="PANTHER" id="PTHR21299:SF1">
    <property type="entry name" value="PANTOATE--BETA-ALANINE LIGASE"/>
    <property type="match status" value="1"/>
</dbReference>
<proteinExistence type="inferred from homology"/>
<evidence type="ECO:0000256" key="6">
    <source>
        <dbReference type="ARBA" id="ARBA00022741"/>
    </source>
</evidence>
<keyword evidence="6" id="KW-0547">Nucleotide-binding</keyword>
<comment type="caution">
    <text evidence="9">The sequence shown here is derived from an EMBL/GenBank/DDBJ whole genome shotgun (WGS) entry which is preliminary data.</text>
</comment>
<evidence type="ECO:0000256" key="1">
    <source>
        <dbReference type="ARBA" id="ARBA00004990"/>
    </source>
</evidence>
<name>I7LCB8_9CORY</name>
<evidence type="ECO:0000313" key="12">
    <source>
        <dbReference type="Proteomes" id="UP000011016"/>
    </source>
</evidence>
<dbReference type="AlphaFoldDB" id="I7LCB8"/>
<dbReference type="UniPathway" id="UPA00028">
    <property type="reaction ID" value="UER00005"/>
</dbReference>
<dbReference type="Proteomes" id="UP000011016">
    <property type="component" value="Unassembled WGS sequence"/>
</dbReference>
<dbReference type="OrthoDB" id="9773087at2"/>
<dbReference type="HOGENOM" id="CLU_047148_0_1_11"/>
<dbReference type="Gene3D" id="3.30.1300.10">
    <property type="entry name" value="Pantoate-beta-alanine ligase, C-terminal domain"/>
    <property type="match status" value="1"/>
</dbReference>
<accession>I7LCB8</accession>
<evidence type="ECO:0000256" key="7">
    <source>
        <dbReference type="ARBA" id="ARBA00022840"/>
    </source>
</evidence>
<dbReference type="PATRIC" id="fig|883169.3.peg.1288"/>
<evidence type="ECO:0000256" key="8">
    <source>
        <dbReference type="ARBA" id="ARBA00048258"/>
    </source>
</evidence>
<dbReference type="GO" id="GO:0005524">
    <property type="term" value="F:ATP binding"/>
    <property type="evidence" value="ECO:0007669"/>
    <property type="project" value="UniProtKB-KW"/>
</dbReference>
<dbReference type="STRING" id="29321.AAV33_07985"/>
<dbReference type="EC" id="6.3.2.1" evidence="3"/>
<reference evidence="9 12" key="1">
    <citation type="journal article" date="2012" name="J. Bacteriol.">
        <title>Draft Genome Sequence of Turicella otitidis ATCC 51513, Isolated from Middle Ear Fluid from a Child with Otitis Media.</title>
        <authorList>
            <person name="Brinkrolf K."/>
            <person name="Schneider J."/>
            <person name="Knecht M."/>
            <person name="Ruckert C."/>
            <person name="Tauch A."/>
        </authorList>
    </citation>
    <scope>NUCLEOTIDE SEQUENCE [LARGE SCALE GENOMIC DNA]</scope>
    <source>
        <strain evidence="9 12">ATCC 51513</strain>
    </source>
</reference>
<protein>
    <recommendedName>
        <fullName evidence="3">pantoate--beta-alanine ligase (AMP-forming)</fullName>
        <ecNumber evidence="3">6.3.2.1</ecNumber>
    </recommendedName>
</protein>
<comment type="similarity">
    <text evidence="2">Belongs to the pantothenate synthetase family.</text>
</comment>
<dbReference type="GO" id="GO:0015940">
    <property type="term" value="P:pantothenate biosynthetic process"/>
    <property type="evidence" value="ECO:0007669"/>
    <property type="project" value="UniProtKB-UniPathway"/>
</dbReference>
<evidence type="ECO:0000313" key="10">
    <source>
        <dbReference type="EMBL" id="EJZ81730.1"/>
    </source>
</evidence>
<evidence type="ECO:0000256" key="4">
    <source>
        <dbReference type="ARBA" id="ARBA00022598"/>
    </source>
</evidence>
<organism evidence="9 12">
    <name type="scientific">Corynebacterium otitidis ATCC 51513</name>
    <dbReference type="NCBI Taxonomy" id="883169"/>
    <lineage>
        <taxon>Bacteria</taxon>
        <taxon>Bacillati</taxon>
        <taxon>Actinomycetota</taxon>
        <taxon>Actinomycetes</taxon>
        <taxon>Mycobacteriales</taxon>
        <taxon>Corynebacteriaceae</taxon>
        <taxon>Corynebacterium</taxon>
    </lineage>
</organism>
<evidence type="ECO:0000256" key="2">
    <source>
        <dbReference type="ARBA" id="ARBA00009256"/>
    </source>
</evidence>
<comment type="pathway">
    <text evidence="1">Cofactor biosynthesis; (R)-pantothenate biosynthesis; (R)-pantothenate from (R)-pantoate and beta-alanine: step 1/1.</text>
</comment>
<evidence type="ECO:0000256" key="3">
    <source>
        <dbReference type="ARBA" id="ARBA00012219"/>
    </source>
</evidence>
<dbReference type="InterPro" id="IPR003721">
    <property type="entry name" value="Pantoate_ligase"/>
</dbReference>
<evidence type="ECO:0000313" key="11">
    <source>
        <dbReference type="Proteomes" id="UP000006078"/>
    </source>
</evidence>
<dbReference type="PANTHER" id="PTHR21299">
    <property type="entry name" value="CYTIDYLATE KINASE/PANTOATE-BETA-ALANINE LIGASE"/>
    <property type="match status" value="1"/>
</dbReference>
<comment type="catalytic activity">
    <reaction evidence="8">
        <text>(R)-pantoate + beta-alanine + ATP = (R)-pantothenate + AMP + diphosphate + H(+)</text>
        <dbReference type="Rhea" id="RHEA:10912"/>
        <dbReference type="ChEBI" id="CHEBI:15378"/>
        <dbReference type="ChEBI" id="CHEBI:15980"/>
        <dbReference type="ChEBI" id="CHEBI:29032"/>
        <dbReference type="ChEBI" id="CHEBI:30616"/>
        <dbReference type="ChEBI" id="CHEBI:33019"/>
        <dbReference type="ChEBI" id="CHEBI:57966"/>
        <dbReference type="ChEBI" id="CHEBI:456215"/>
        <dbReference type="EC" id="6.3.2.1"/>
    </reaction>
</comment>
<dbReference type="RefSeq" id="WP_004601228.1">
    <property type="nucleotide sequence ID" value="NZ_HF541867.1"/>
</dbReference>
<dbReference type="InterPro" id="IPR042176">
    <property type="entry name" value="Pantoate_ligase_C"/>
</dbReference>
<keyword evidence="5" id="KW-0566">Pantothenate biosynthesis</keyword>
<dbReference type="Proteomes" id="UP000006078">
    <property type="component" value="Unassembled WGS sequence"/>
</dbReference>
<dbReference type="GO" id="GO:0005829">
    <property type="term" value="C:cytosol"/>
    <property type="evidence" value="ECO:0007669"/>
    <property type="project" value="TreeGrafter"/>
</dbReference>
<dbReference type="GO" id="GO:0004592">
    <property type="term" value="F:pantoate-beta-alanine ligase activity"/>
    <property type="evidence" value="ECO:0007669"/>
    <property type="project" value="UniProtKB-EC"/>
</dbReference>
<reference evidence="10 11" key="2">
    <citation type="submission" date="2012-08" db="EMBL/GenBank/DDBJ databases">
        <title>The Genome Sequence of Turicella otitidis ATCC 51513.</title>
        <authorList>
            <consortium name="The Broad Institute Genome Sequencing Platform"/>
            <person name="Earl A."/>
            <person name="Ward D."/>
            <person name="Feldgarden M."/>
            <person name="Gevers D."/>
            <person name="Huys G."/>
            <person name="Walker B."/>
            <person name="Young S.K."/>
            <person name="Zeng Q."/>
            <person name="Gargeya S."/>
            <person name="Fitzgerald M."/>
            <person name="Haas B."/>
            <person name="Abouelleil A."/>
            <person name="Alvarado L."/>
            <person name="Arachchi H.M."/>
            <person name="Berlin A.M."/>
            <person name="Chapman S.B."/>
            <person name="Goldberg J."/>
            <person name="Griggs A."/>
            <person name="Gujja S."/>
            <person name="Hansen M."/>
            <person name="Howarth C."/>
            <person name="Imamovic A."/>
            <person name="Larimer J."/>
            <person name="McCowen C."/>
            <person name="Montmayeur A."/>
            <person name="Murphy C."/>
            <person name="Neiman D."/>
            <person name="Pearson M."/>
            <person name="Priest M."/>
            <person name="Roberts A."/>
            <person name="Saif S."/>
            <person name="Shea T."/>
            <person name="Sisk P."/>
            <person name="Sykes S."/>
            <person name="Wortman J."/>
            <person name="Nusbaum C."/>
            <person name="Birren B."/>
        </authorList>
    </citation>
    <scope>NUCLEOTIDE SEQUENCE [LARGE SCALE GENOMIC DNA]</scope>
    <source>
        <strain evidence="10 11">ATCC 51513</strain>
    </source>
</reference>
<keyword evidence="4 9" id="KW-0436">Ligase</keyword>
<keyword evidence="7" id="KW-0067">ATP-binding</keyword>
<dbReference type="eggNOG" id="COG0414">
    <property type="taxonomic scope" value="Bacteria"/>
</dbReference>
<dbReference type="EMBL" id="AHAE01000065">
    <property type="protein sequence ID" value="EJZ81730.1"/>
    <property type="molecule type" value="Genomic_DNA"/>
</dbReference>
<sequence length="269" mass="27606">MSESQGPRVVEDRERVRQLGSALRKTGRPVALVAVGGEAHAGHAALVRAAGRKPRSVVVVATAGDPEDPLWAKAGADVVVPIGSEGLYPRGERTLVTHPDEGLEPADEIARAVTARLSLIGLLSPSDVYAGEKDYEALVATQHAVTDLNLPVAVHGVPTVRTPKGLAVSRRNALVAPAERERAEALAAAVTAGAHVAERGLEVVLETASGVLEAAGVEPEYLALRAPDLSPAPTTGEARLLVAAPVGGVRLIDNAGVPLGIGFANLPQG</sequence>
<evidence type="ECO:0000313" key="9">
    <source>
        <dbReference type="EMBL" id="CCI83814.1"/>
    </source>
</evidence>
<dbReference type="EMBL" id="CAJZ01000152">
    <property type="protein sequence ID" value="CCI83814.1"/>
    <property type="molecule type" value="Genomic_DNA"/>
</dbReference>
<evidence type="ECO:0000256" key="5">
    <source>
        <dbReference type="ARBA" id="ARBA00022655"/>
    </source>
</evidence>